<dbReference type="EMBL" id="JBIHSF010000004">
    <property type="protein sequence ID" value="MFH0259337.1"/>
    <property type="molecule type" value="Genomic_DNA"/>
</dbReference>
<name>A0ABW7ICN0_9VIBR</name>
<dbReference type="Pfam" id="PF03222">
    <property type="entry name" value="Trp_Tyr_perm"/>
    <property type="match status" value="1"/>
</dbReference>
<dbReference type="Gene3D" id="1.20.1740.10">
    <property type="entry name" value="Amino acid/polyamine transporter I"/>
    <property type="match status" value="1"/>
</dbReference>
<keyword evidence="9 10" id="KW-0472">Membrane</keyword>
<comment type="caution">
    <text evidence="11">The sequence shown here is derived from an EMBL/GenBank/DDBJ whole genome shotgun (WGS) entry which is preliminary data.</text>
</comment>
<evidence type="ECO:0000256" key="7">
    <source>
        <dbReference type="ARBA" id="ARBA00022970"/>
    </source>
</evidence>
<feature type="transmembrane region" description="Helical" evidence="10">
    <location>
        <begin position="154"/>
        <end position="171"/>
    </location>
</feature>
<proteinExistence type="inferred from homology"/>
<evidence type="ECO:0000256" key="6">
    <source>
        <dbReference type="ARBA" id="ARBA00022692"/>
    </source>
</evidence>
<keyword evidence="7" id="KW-0029">Amino-acid transport</keyword>
<evidence type="ECO:0000256" key="10">
    <source>
        <dbReference type="SAM" id="Phobius"/>
    </source>
</evidence>
<feature type="transmembrane region" description="Helical" evidence="10">
    <location>
        <begin position="288"/>
        <end position="309"/>
    </location>
</feature>
<feature type="transmembrane region" description="Helical" evidence="10">
    <location>
        <begin position="41"/>
        <end position="64"/>
    </location>
</feature>
<dbReference type="InterPro" id="IPR013059">
    <property type="entry name" value="Trp_tyr_transpt"/>
</dbReference>
<evidence type="ECO:0000256" key="3">
    <source>
        <dbReference type="ARBA" id="ARBA00022448"/>
    </source>
</evidence>
<feature type="transmembrane region" description="Helical" evidence="10">
    <location>
        <begin position="12"/>
        <end position="35"/>
    </location>
</feature>
<evidence type="ECO:0000256" key="5">
    <source>
        <dbReference type="ARBA" id="ARBA00022519"/>
    </source>
</evidence>
<comment type="similarity">
    <text evidence="2">Belongs to the amino acid/polyamine transporter 2 family. Mtr/TnaB/TyrP permease subfamily.</text>
</comment>
<dbReference type="Proteomes" id="UP001607125">
    <property type="component" value="Unassembled WGS sequence"/>
</dbReference>
<accession>A0ABW7ICN0</accession>
<keyword evidence="12" id="KW-1185">Reference proteome</keyword>
<evidence type="ECO:0000313" key="11">
    <source>
        <dbReference type="EMBL" id="MFH0259337.1"/>
    </source>
</evidence>
<feature type="transmembrane region" description="Helical" evidence="10">
    <location>
        <begin position="329"/>
        <end position="346"/>
    </location>
</feature>
<feature type="transmembrane region" description="Helical" evidence="10">
    <location>
        <begin position="392"/>
        <end position="413"/>
    </location>
</feature>
<evidence type="ECO:0000256" key="1">
    <source>
        <dbReference type="ARBA" id="ARBA00004429"/>
    </source>
</evidence>
<dbReference type="PRINTS" id="PR00166">
    <property type="entry name" value="AROAAPRMEASE"/>
</dbReference>
<sequence length="420" mass="46608">MRNLVLFFERQVPLSYGAAVVASTAVGVGMMSLPIVSLGMWFFLSLFVLLTTAIYVIAAGSLLLEVNMRYPTGTGIHTMVHDLLGTRHALLCDFTMIFNGFILLYAYITVGTEAVQFYVKQLLSFELNRYSAGVLFAGVFGAIFYSAPLMISRFLGLFVSVMALSFIYIAYHLSSTVEIEYITLPSVENGYSLKLLPFILVALPFFMAAMGFQQVIPMLRELYSNKPKRIMKSIVLGIVFVSCIYGIWLFVIMANQSREEMIISVTSGKDNIETVVKTISQNDSVKSLMFFFVQIAVLTSFIGVAKGLLDYLTDFASNRYGFSPRYSKIFVLIVPLLLSLAFPYGFLVAIGFAGLAGAVWSGVYPALMALVVRERSSEALPKQSYRAFGGRITPWLTFGYSTVLIVVMLLGYFELLPKLS</sequence>
<feature type="transmembrane region" description="Helical" evidence="10">
    <location>
        <begin position="233"/>
        <end position="254"/>
    </location>
</feature>
<keyword evidence="8 10" id="KW-1133">Transmembrane helix</keyword>
<feature type="transmembrane region" description="Helical" evidence="10">
    <location>
        <begin position="352"/>
        <end position="372"/>
    </location>
</feature>
<comment type="subcellular location">
    <subcellularLocation>
        <location evidence="1">Cell inner membrane</location>
        <topology evidence="1">Multi-pass membrane protein</topology>
    </subcellularLocation>
</comment>
<feature type="transmembrane region" description="Helical" evidence="10">
    <location>
        <begin position="191"/>
        <end position="212"/>
    </location>
</feature>
<organism evidence="11 12">
    <name type="scientific">Vibrio barjaei</name>
    <dbReference type="NCBI Taxonomy" id="1676683"/>
    <lineage>
        <taxon>Bacteria</taxon>
        <taxon>Pseudomonadati</taxon>
        <taxon>Pseudomonadota</taxon>
        <taxon>Gammaproteobacteria</taxon>
        <taxon>Vibrionales</taxon>
        <taxon>Vibrionaceae</taxon>
        <taxon>Vibrio</taxon>
    </lineage>
</organism>
<keyword evidence="4" id="KW-1003">Cell membrane</keyword>
<evidence type="ECO:0000256" key="4">
    <source>
        <dbReference type="ARBA" id="ARBA00022475"/>
    </source>
</evidence>
<gene>
    <name evidence="11" type="ORF">ACGRH2_02610</name>
</gene>
<protein>
    <submittedName>
        <fullName evidence="11">Aromatic amino acid transport family protein</fullName>
    </submittedName>
</protein>
<dbReference type="InterPro" id="IPR018227">
    <property type="entry name" value="Amino_acid_transport_2"/>
</dbReference>
<feature type="transmembrane region" description="Helical" evidence="10">
    <location>
        <begin position="130"/>
        <end position="147"/>
    </location>
</feature>
<feature type="transmembrane region" description="Helical" evidence="10">
    <location>
        <begin position="89"/>
        <end position="110"/>
    </location>
</feature>
<reference evidence="11 12" key="1">
    <citation type="submission" date="2024-10" db="EMBL/GenBank/DDBJ databases">
        <authorList>
            <person name="Yibar A."/>
            <person name="Saticioglu I.B."/>
            <person name="Duman M."/>
            <person name="Ajmi N."/>
            <person name="Gurler F."/>
            <person name="Ay H."/>
            <person name="Onuk E."/>
            <person name="Guler S."/>
            <person name="Romalde J.L."/>
        </authorList>
    </citation>
    <scope>NUCLEOTIDE SEQUENCE [LARGE SCALE GENOMIC DNA]</scope>
    <source>
        <strain evidence="11 12">1-TCBS-B</strain>
    </source>
</reference>
<evidence type="ECO:0000256" key="9">
    <source>
        <dbReference type="ARBA" id="ARBA00023136"/>
    </source>
</evidence>
<dbReference type="PANTHER" id="PTHR46997:SF1">
    <property type="entry name" value="LOW AFFINITY TRYPTOPHAN PERMEASE-RELATED"/>
    <property type="match status" value="1"/>
</dbReference>
<evidence type="ECO:0000313" key="12">
    <source>
        <dbReference type="Proteomes" id="UP001607125"/>
    </source>
</evidence>
<evidence type="ECO:0000256" key="8">
    <source>
        <dbReference type="ARBA" id="ARBA00022989"/>
    </source>
</evidence>
<keyword evidence="3" id="KW-0813">Transport</keyword>
<keyword evidence="6 10" id="KW-0812">Transmembrane</keyword>
<keyword evidence="5" id="KW-0997">Cell inner membrane</keyword>
<dbReference type="PANTHER" id="PTHR46997">
    <property type="entry name" value="LOW AFFINITY TRYPTOPHAN PERMEASE-RELATED"/>
    <property type="match status" value="1"/>
</dbReference>
<dbReference type="RefSeq" id="WP_268679407.1">
    <property type="nucleotide sequence ID" value="NZ_JAPQMW010000016.1"/>
</dbReference>
<evidence type="ECO:0000256" key="2">
    <source>
        <dbReference type="ARBA" id="ARBA00005452"/>
    </source>
</evidence>